<proteinExistence type="predicted"/>
<reference evidence="2" key="1">
    <citation type="submission" date="2022-03" db="EMBL/GenBank/DDBJ databases">
        <authorList>
            <person name="Martin H S."/>
        </authorList>
    </citation>
    <scope>NUCLEOTIDE SEQUENCE</scope>
</reference>
<keyword evidence="3" id="KW-1185">Reference proteome</keyword>
<feature type="region of interest" description="Disordered" evidence="1">
    <location>
        <begin position="140"/>
        <end position="159"/>
    </location>
</feature>
<feature type="non-terminal residue" evidence="2">
    <location>
        <position position="159"/>
    </location>
</feature>
<gene>
    <name evidence="2" type="ORF">IPOD504_LOCUS14806</name>
</gene>
<name>A0ABN8IZN4_9NEOP</name>
<protein>
    <submittedName>
        <fullName evidence="2">Uncharacterized protein</fullName>
    </submittedName>
</protein>
<sequence>MEGTHIQSDEWTFDWTDKEKDATEIVRSIGKDRVFVAFGGNTRVAVARDIITLAEESVALIGPAPAAAPSPAPAQRRWPGGPMPSRRQRRRGPRAARAPAYCAAAAFSDFALSNRRMIKREAARLARGAAAAPQRCRAALAPAGGSAPRAPPPHRFIIS</sequence>
<feature type="compositionally biased region" description="Pro residues" evidence="1">
    <location>
        <begin position="149"/>
        <end position="159"/>
    </location>
</feature>
<evidence type="ECO:0000313" key="3">
    <source>
        <dbReference type="Proteomes" id="UP000837857"/>
    </source>
</evidence>
<organism evidence="2 3">
    <name type="scientific">Iphiclides podalirius</name>
    <name type="common">scarce swallowtail</name>
    <dbReference type="NCBI Taxonomy" id="110791"/>
    <lineage>
        <taxon>Eukaryota</taxon>
        <taxon>Metazoa</taxon>
        <taxon>Ecdysozoa</taxon>
        <taxon>Arthropoda</taxon>
        <taxon>Hexapoda</taxon>
        <taxon>Insecta</taxon>
        <taxon>Pterygota</taxon>
        <taxon>Neoptera</taxon>
        <taxon>Endopterygota</taxon>
        <taxon>Lepidoptera</taxon>
        <taxon>Glossata</taxon>
        <taxon>Ditrysia</taxon>
        <taxon>Papilionoidea</taxon>
        <taxon>Papilionidae</taxon>
        <taxon>Papilioninae</taxon>
        <taxon>Iphiclides</taxon>
    </lineage>
</organism>
<accession>A0ABN8IZN4</accession>
<dbReference type="Proteomes" id="UP000837857">
    <property type="component" value="Chromosome 5"/>
</dbReference>
<dbReference type="EMBL" id="OW152817">
    <property type="protein sequence ID" value="CAH2069244.1"/>
    <property type="molecule type" value="Genomic_DNA"/>
</dbReference>
<evidence type="ECO:0000256" key="1">
    <source>
        <dbReference type="SAM" id="MobiDB-lite"/>
    </source>
</evidence>
<evidence type="ECO:0000313" key="2">
    <source>
        <dbReference type="EMBL" id="CAH2069244.1"/>
    </source>
</evidence>
<feature type="region of interest" description="Disordered" evidence="1">
    <location>
        <begin position="62"/>
        <end position="96"/>
    </location>
</feature>